<evidence type="ECO:0000313" key="2">
    <source>
        <dbReference type="EMBL" id="MBB4866848.1"/>
    </source>
</evidence>
<evidence type="ECO:0000313" key="3">
    <source>
        <dbReference type="Proteomes" id="UP000566995"/>
    </source>
</evidence>
<keyword evidence="1" id="KW-1133">Transmembrane helix</keyword>
<dbReference type="EMBL" id="JACHLI010000032">
    <property type="protein sequence ID" value="MBB4866848.1"/>
    <property type="molecule type" value="Genomic_DNA"/>
</dbReference>
<evidence type="ECO:0000256" key="1">
    <source>
        <dbReference type="SAM" id="Phobius"/>
    </source>
</evidence>
<comment type="caution">
    <text evidence="2">The sequence shown here is derived from an EMBL/GenBank/DDBJ whole genome shotgun (WGS) entry which is preliminary data.</text>
</comment>
<gene>
    <name evidence="2" type="ORF">HNP46_005755</name>
</gene>
<organism evidence="2 3">
    <name type="scientific">Pseudomonas nitroreducens</name>
    <dbReference type="NCBI Taxonomy" id="46680"/>
    <lineage>
        <taxon>Bacteria</taxon>
        <taxon>Pseudomonadati</taxon>
        <taxon>Pseudomonadota</taxon>
        <taxon>Gammaproteobacteria</taxon>
        <taxon>Pseudomonadales</taxon>
        <taxon>Pseudomonadaceae</taxon>
        <taxon>Pseudomonas</taxon>
    </lineage>
</organism>
<sequence length="158" mass="17473">MSKDMLERGLGGIAALFVAVALYFLFGLHYVDFIVYSENPRISADVRKLIKPGELDGHYRFAVGDFNVSGQIFESEWGMDVWGGEVQPFLPLSRGNGSPNYKDYVVRTGFLSDEIVVLTNRDVYNSPYSSTVAAQMVGNIREAIALAASWKVTPEAKP</sequence>
<feature type="transmembrane region" description="Helical" evidence="1">
    <location>
        <begin position="12"/>
        <end position="31"/>
    </location>
</feature>
<accession>A0A7W7KQX3</accession>
<dbReference type="RefSeq" id="WP_184595755.1">
    <property type="nucleotide sequence ID" value="NZ_JACHLI010000032.1"/>
</dbReference>
<keyword evidence="1" id="KW-0812">Transmembrane</keyword>
<name>A0A7W7KQX3_PSENT</name>
<dbReference type="Proteomes" id="UP000566995">
    <property type="component" value="Unassembled WGS sequence"/>
</dbReference>
<protein>
    <submittedName>
        <fullName evidence="2">Uncharacterized protein</fullName>
    </submittedName>
</protein>
<keyword evidence="1" id="KW-0472">Membrane</keyword>
<proteinExistence type="predicted"/>
<reference evidence="2 3" key="1">
    <citation type="submission" date="2020-08" db="EMBL/GenBank/DDBJ databases">
        <title>Functional genomics of gut bacteria from endangered species of beetles.</title>
        <authorList>
            <person name="Carlos-Shanley C."/>
        </authorList>
    </citation>
    <scope>NUCLEOTIDE SEQUENCE [LARGE SCALE GENOMIC DNA]</scope>
    <source>
        <strain evidence="2 3">S00179</strain>
    </source>
</reference>
<dbReference type="AlphaFoldDB" id="A0A7W7KQX3"/>